<dbReference type="EMBL" id="QJKC01000009">
    <property type="protein sequence ID" value="PXX46312.1"/>
    <property type="molecule type" value="Genomic_DNA"/>
</dbReference>
<dbReference type="OrthoDB" id="6182044at2"/>
<dbReference type="AlphaFoldDB" id="A0A318JBY5"/>
<comment type="caution">
    <text evidence="1">The sequence shown here is derived from an EMBL/GenBank/DDBJ whole genome shotgun (WGS) entry which is preliminary data.</text>
</comment>
<keyword evidence="2" id="KW-1185">Reference proteome</keyword>
<proteinExistence type="predicted"/>
<organism evidence="1 2">
    <name type="scientific">Aquitalea magnusonii</name>
    <dbReference type="NCBI Taxonomy" id="332411"/>
    <lineage>
        <taxon>Bacteria</taxon>
        <taxon>Pseudomonadati</taxon>
        <taxon>Pseudomonadota</taxon>
        <taxon>Betaproteobacteria</taxon>
        <taxon>Neisseriales</taxon>
        <taxon>Chromobacteriaceae</taxon>
        <taxon>Aquitalea</taxon>
    </lineage>
</organism>
<protein>
    <submittedName>
        <fullName evidence="1">Uncharacterized protein</fullName>
    </submittedName>
</protein>
<sequence length="135" mass="14660">MDIDDFNTLLAAARQQSEPQHLLLVFTKAVLHDDHQPQEAERFARGEGGILLPSMCLDRAASELADFASLQAESARMGEPWQIVFVACLDGSAGGPPAAADIEAALKRMIQTIQTGGDVARYLAFDHNGDIVRFH</sequence>
<reference evidence="1 2" key="1">
    <citation type="submission" date="2018-05" db="EMBL/GenBank/DDBJ databases">
        <title>Genomic Encyclopedia of Type Strains, Phase IV (KMG-IV): sequencing the most valuable type-strain genomes for metagenomic binning, comparative biology and taxonomic classification.</title>
        <authorList>
            <person name="Goeker M."/>
        </authorList>
    </citation>
    <scope>NUCLEOTIDE SEQUENCE [LARGE SCALE GENOMIC DNA]</scope>
    <source>
        <strain evidence="1 2">DSM 25134</strain>
    </source>
</reference>
<accession>A0A318JBY5</accession>
<evidence type="ECO:0000313" key="2">
    <source>
        <dbReference type="Proteomes" id="UP000248395"/>
    </source>
</evidence>
<dbReference type="Proteomes" id="UP000248395">
    <property type="component" value="Unassembled WGS sequence"/>
</dbReference>
<name>A0A318JBY5_9NEIS</name>
<gene>
    <name evidence="1" type="ORF">DFR38_109154</name>
</gene>
<evidence type="ECO:0000313" key="1">
    <source>
        <dbReference type="EMBL" id="PXX46312.1"/>
    </source>
</evidence>